<dbReference type="PROSITE" id="PS00107">
    <property type="entry name" value="PROTEIN_KINASE_ATP"/>
    <property type="match status" value="1"/>
</dbReference>
<keyword evidence="3 6" id="KW-0547">Nucleotide-binding</keyword>
<dbReference type="PROSITE" id="PS50011">
    <property type="entry name" value="PROTEIN_KINASE_DOM"/>
    <property type="match status" value="1"/>
</dbReference>
<dbReference type="GO" id="GO:0004674">
    <property type="term" value="F:protein serine/threonine kinase activity"/>
    <property type="evidence" value="ECO:0007669"/>
    <property type="project" value="UniProtKB-KW"/>
</dbReference>
<sequence length="450" mass="50820">MKNKKPAFNRILDDLARRQLLLDFQFGSAGYNFEAIRNIGAGAFGIVCEAYDKITGDKVAIKKIGHASATPTLSRRTLRELRVLRYIKHDNIIRLRDIFRTSGSLGINVFMVMDLMEGSLYHVIHGTYEFLEYDLITFFMYQLLRGLKYLHTAGIAHRDLKPSNLLVNSDCHLRIADFGMAKLAIKHEIENIEEHCFYMTQHIATLPYRAPELLFVTPEHSTAVDMWAVGCIFAEMILKRELFPGRSVSSQIKIIVTQLGTPPDKIMDDIRCERTKNFIQDLGFQPGWGWPNIMAHDERETNEMAINLISQLMDMDADKRVDVNQAIYHSFFKSYWNNEINEGACPFKVKMDMAAVENLPHEKLIALIIKDTRATEDEHLNSGSTSSGTSSLSPASIPSYTGGSLGFESEVSISGTQTENSETNSQSSGSRPDSRENRPPLCTEEIPLEI</sequence>
<dbReference type="Gene3D" id="1.10.510.10">
    <property type="entry name" value="Transferase(Phosphotransferase) domain 1"/>
    <property type="match status" value="1"/>
</dbReference>
<feature type="domain" description="Protein kinase" evidence="9">
    <location>
        <begin position="33"/>
        <end position="332"/>
    </location>
</feature>
<keyword evidence="10" id="KW-1185">Reference proteome</keyword>
<dbReference type="FunFam" id="3.30.200.20:FF:000553">
    <property type="entry name" value="Mitogen-activated protein kinase"/>
    <property type="match status" value="1"/>
</dbReference>
<feature type="binding site" evidence="6">
    <location>
        <position position="63"/>
    </location>
    <ligand>
        <name>ATP</name>
        <dbReference type="ChEBI" id="CHEBI:30616"/>
    </ligand>
</feature>
<evidence type="ECO:0000256" key="4">
    <source>
        <dbReference type="ARBA" id="ARBA00022777"/>
    </source>
</evidence>
<evidence type="ECO:0000313" key="11">
    <source>
        <dbReference type="WBParaSite" id="ACRNAN_scaffold1772.g23023.t1"/>
    </source>
</evidence>
<dbReference type="Pfam" id="PF00069">
    <property type="entry name" value="Pkinase"/>
    <property type="match status" value="1"/>
</dbReference>
<evidence type="ECO:0000256" key="1">
    <source>
        <dbReference type="ARBA" id="ARBA00022527"/>
    </source>
</evidence>
<dbReference type="GO" id="GO:0005524">
    <property type="term" value="F:ATP binding"/>
    <property type="evidence" value="ECO:0007669"/>
    <property type="project" value="UniProtKB-UniRule"/>
</dbReference>
<dbReference type="PROSITE" id="PS00108">
    <property type="entry name" value="PROTEIN_KINASE_ST"/>
    <property type="match status" value="1"/>
</dbReference>
<dbReference type="Gene3D" id="3.30.200.20">
    <property type="entry name" value="Phosphorylase Kinase, domain 1"/>
    <property type="match status" value="1"/>
</dbReference>
<evidence type="ECO:0000256" key="2">
    <source>
        <dbReference type="ARBA" id="ARBA00022679"/>
    </source>
</evidence>
<evidence type="ECO:0000313" key="10">
    <source>
        <dbReference type="Proteomes" id="UP000887540"/>
    </source>
</evidence>
<dbReference type="Proteomes" id="UP000887540">
    <property type="component" value="Unplaced"/>
</dbReference>
<comment type="similarity">
    <text evidence="7">Belongs to the protein kinase superfamily.</text>
</comment>
<evidence type="ECO:0000256" key="5">
    <source>
        <dbReference type="ARBA" id="ARBA00022840"/>
    </source>
</evidence>
<dbReference type="InterPro" id="IPR017441">
    <property type="entry name" value="Protein_kinase_ATP_BS"/>
</dbReference>
<dbReference type="AlphaFoldDB" id="A0A914D351"/>
<protein>
    <submittedName>
        <fullName evidence="11">Protein kinase domain-containing protein</fullName>
    </submittedName>
</protein>
<keyword evidence="5 6" id="KW-0067">ATP-binding</keyword>
<dbReference type="SUPFAM" id="SSF56112">
    <property type="entry name" value="Protein kinase-like (PK-like)"/>
    <property type="match status" value="1"/>
</dbReference>
<dbReference type="PANTHER" id="PTHR24055">
    <property type="entry name" value="MITOGEN-ACTIVATED PROTEIN KINASE"/>
    <property type="match status" value="1"/>
</dbReference>
<feature type="region of interest" description="Disordered" evidence="8">
    <location>
        <begin position="378"/>
        <end position="450"/>
    </location>
</feature>
<feature type="compositionally biased region" description="Low complexity" evidence="8">
    <location>
        <begin position="382"/>
        <end position="399"/>
    </location>
</feature>
<evidence type="ECO:0000256" key="3">
    <source>
        <dbReference type="ARBA" id="ARBA00022741"/>
    </source>
</evidence>
<evidence type="ECO:0000256" key="8">
    <source>
        <dbReference type="SAM" id="MobiDB-lite"/>
    </source>
</evidence>
<reference evidence="11" key="1">
    <citation type="submission" date="2022-11" db="UniProtKB">
        <authorList>
            <consortium name="WormBaseParasite"/>
        </authorList>
    </citation>
    <scope>IDENTIFICATION</scope>
</reference>
<name>A0A914D351_9BILA</name>
<dbReference type="FunFam" id="1.10.510.10:FF:000624">
    <property type="entry name" value="Mitogen-activated protein kinase"/>
    <property type="match status" value="1"/>
</dbReference>
<evidence type="ECO:0000256" key="6">
    <source>
        <dbReference type="PROSITE-ProRule" id="PRU10141"/>
    </source>
</evidence>
<organism evidence="10 11">
    <name type="scientific">Acrobeloides nanus</name>
    <dbReference type="NCBI Taxonomy" id="290746"/>
    <lineage>
        <taxon>Eukaryota</taxon>
        <taxon>Metazoa</taxon>
        <taxon>Ecdysozoa</taxon>
        <taxon>Nematoda</taxon>
        <taxon>Chromadorea</taxon>
        <taxon>Rhabditida</taxon>
        <taxon>Tylenchina</taxon>
        <taxon>Cephalobomorpha</taxon>
        <taxon>Cephaloboidea</taxon>
        <taxon>Cephalobidae</taxon>
        <taxon>Acrobeloides</taxon>
    </lineage>
</organism>
<evidence type="ECO:0000256" key="7">
    <source>
        <dbReference type="RuleBase" id="RU000304"/>
    </source>
</evidence>
<keyword evidence="4" id="KW-0418">Kinase</keyword>
<keyword evidence="1 7" id="KW-0723">Serine/threonine-protein kinase</keyword>
<dbReference type="InterPro" id="IPR011009">
    <property type="entry name" value="Kinase-like_dom_sf"/>
</dbReference>
<keyword evidence="2" id="KW-0808">Transferase</keyword>
<dbReference type="InterPro" id="IPR000719">
    <property type="entry name" value="Prot_kinase_dom"/>
</dbReference>
<feature type="compositionally biased region" description="Polar residues" evidence="8">
    <location>
        <begin position="411"/>
        <end position="431"/>
    </location>
</feature>
<dbReference type="SMART" id="SM00220">
    <property type="entry name" value="S_TKc"/>
    <property type="match status" value="1"/>
</dbReference>
<evidence type="ECO:0000259" key="9">
    <source>
        <dbReference type="PROSITE" id="PS50011"/>
    </source>
</evidence>
<dbReference type="WBParaSite" id="ACRNAN_scaffold1772.g23023.t1">
    <property type="protein sequence ID" value="ACRNAN_scaffold1772.g23023.t1"/>
    <property type="gene ID" value="ACRNAN_scaffold1772.g23023"/>
</dbReference>
<accession>A0A914D351</accession>
<dbReference type="InterPro" id="IPR008271">
    <property type="entry name" value="Ser/Thr_kinase_AS"/>
</dbReference>
<dbReference type="InterPro" id="IPR050117">
    <property type="entry name" value="MAPK"/>
</dbReference>
<proteinExistence type="inferred from homology"/>